<dbReference type="OrthoDB" id="10000494at2"/>
<comment type="caution">
    <text evidence="2">The sequence shown here is derived from an EMBL/GenBank/DDBJ whole genome shotgun (WGS) entry which is preliminary data.</text>
</comment>
<dbReference type="AlphaFoldDB" id="A0A254NF95"/>
<proteinExistence type="predicted"/>
<name>A0A254NF95_9BURK</name>
<dbReference type="EMBL" id="NISI01000003">
    <property type="protein sequence ID" value="OWR04048.1"/>
    <property type="molecule type" value="Genomic_DNA"/>
</dbReference>
<organism evidence="2 3">
    <name type="scientific">Roseateles puraquae</name>
    <dbReference type="NCBI Taxonomy" id="431059"/>
    <lineage>
        <taxon>Bacteria</taxon>
        <taxon>Pseudomonadati</taxon>
        <taxon>Pseudomonadota</taxon>
        <taxon>Betaproteobacteria</taxon>
        <taxon>Burkholderiales</taxon>
        <taxon>Sphaerotilaceae</taxon>
        <taxon>Roseateles</taxon>
    </lineage>
</organism>
<keyword evidence="1" id="KW-1133">Transmembrane helix</keyword>
<evidence type="ECO:0000256" key="1">
    <source>
        <dbReference type="SAM" id="Phobius"/>
    </source>
</evidence>
<evidence type="ECO:0000313" key="3">
    <source>
        <dbReference type="Proteomes" id="UP000197446"/>
    </source>
</evidence>
<keyword evidence="1" id="KW-0472">Membrane</keyword>
<dbReference type="Proteomes" id="UP000197446">
    <property type="component" value="Unassembled WGS sequence"/>
</dbReference>
<gene>
    <name evidence="2" type="ORF">CDO81_10000</name>
</gene>
<feature type="transmembrane region" description="Helical" evidence="1">
    <location>
        <begin position="21"/>
        <end position="44"/>
    </location>
</feature>
<keyword evidence="3" id="KW-1185">Reference proteome</keyword>
<sequence length="130" mass="13826">MGEADTNPRSKRGLWEFIKSPACAAILGLAGLLSGLLLGVYGLVAERQGQLKVSLVSISSVFDVHQPVGGLDVSYEGRSLRSAKKALWSLSLVVPNSGNAGIRRNDFDVRSPGGDAALDSLHERVFVHRA</sequence>
<reference evidence="2 3" key="1">
    <citation type="journal article" date="2007" name="Int. J. Syst. Evol. Microbiol.">
        <title>Description of Pelomonas aquatica sp. nov. and Pelomonas puraquae sp. nov., isolated from industrial and haemodialysis water.</title>
        <authorList>
            <person name="Gomila M."/>
            <person name="Bowien B."/>
            <person name="Falsen E."/>
            <person name="Moore E.R."/>
            <person name="Lalucat J."/>
        </authorList>
    </citation>
    <scope>NUCLEOTIDE SEQUENCE [LARGE SCALE GENOMIC DNA]</scope>
    <source>
        <strain evidence="2 3">CCUG 52769</strain>
    </source>
</reference>
<dbReference type="RefSeq" id="WP_088483068.1">
    <property type="nucleotide sequence ID" value="NZ_NISI01000003.1"/>
</dbReference>
<protein>
    <submittedName>
        <fullName evidence="2">Uncharacterized protein</fullName>
    </submittedName>
</protein>
<accession>A0A254NF95</accession>
<evidence type="ECO:0000313" key="2">
    <source>
        <dbReference type="EMBL" id="OWR04048.1"/>
    </source>
</evidence>
<keyword evidence="1" id="KW-0812">Transmembrane</keyword>